<name>A0ACB8DTZ8_DERSI</name>
<reference evidence="1" key="1">
    <citation type="submission" date="2020-05" db="EMBL/GenBank/DDBJ databases">
        <title>Large-scale comparative analyses of tick genomes elucidate their genetic diversity and vector capacities.</title>
        <authorList>
            <person name="Jia N."/>
            <person name="Wang J."/>
            <person name="Shi W."/>
            <person name="Du L."/>
            <person name="Sun Y."/>
            <person name="Zhan W."/>
            <person name="Jiang J."/>
            <person name="Wang Q."/>
            <person name="Zhang B."/>
            <person name="Ji P."/>
            <person name="Sakyi L.B."/>
            <person name="Cui X."/>
            <person name="Yuan T."/>
            <person name="Jiang B."/>
            <person name="Yang W."/>
            <person name="Lam T.T.-Y."/>
            <person name="Chang Q."/>
            <person name="Ding S."/>
            <person name="Wang X."/>
            <person name="Zhu J."/>
            <person name="Ruan X."/>
            <person name="Zhao L."/>
            <person name="Wei J."/>
            <person name="Que T."/>
            <person name="Du C."/>
            <person name="Cheng J."/>
            <person name="Dai P."/>
            <person name="Han X."/>
            <person name="Huang E."/>
            <person name="Gao Y."/>
            <person name="Liu J."/>
            <person name="Shao H."/>
            <person name="Ye R."/>
            <person name="Li L."/>
            <person name="Wei W."/>
            <person name="Wang X."/>
            <person name="Wang C."/>
            <person name="Yang T."/>
            <person name="Huo Q."/>
            <person name="Li W."/>
            <person name="Guo W."/>
            <person name="Chen H."/>
            <person name="Zhou L."/>
            <person name="Ni X."/>
            <person name="Tian J."/>
            <person name="Zhou Y."/>
            <person name="Sheng Y."/>
            <person name="Liu T."/>
            <person name="Pan Y."/>
            <person name="Xia L."/>
            <person name="Li J."/>
            <person name="Zhao F."/>
            <person name="Cao W."/>
        </authorList>
    </citation>
    <scope>NUCLEOTIDE SEQUENCE</scope>
    <source>
        <strain evidence="1">Dsil-2018</strain>
    </source>
</reference>
<accession>A0ACB8DTZ8</accession>
<comment type="caution">
    <text evidence="1">The sequence shown here is derived from an EMBL/GenBank/DDBJ whole genome shotgun (WGS) entry which is preliminary data.</text>
</comment>
<dbReference type="Proteomes" id="UP000821865">
    <property type="component" value="Chromosome 1"/>
</dbReference>
<protein>
    <submittedName>
        <fullName evidence="1">Uncharacterized protein</fullName>
    </submittedName>
</protein>
<keyword evidence="2" id="KW-1185">Reference proteome</keyword>
<evidence type="ECO:0000313" key="2">
    <source>
        <dbReference type="Proteomes" id="UP000821865"/>
    </source>
</evidence>
<proteinExistence type="predicted"/>
<dbReference type="EMBL" id="CM023470">
    <property type="protein sequence ID" value="KAH7977955.1"/>
    <property type="molecule type" value="Genomic_DNA"/>
</dbReference>
<sequence>MRVKQRLLYLKQRDAFVGEVDYGDCLSQKLPGKPEEPVLATSPLCFVLSGLSTRYKIRAAYFFTRNCTGENFHQIMTNVLKEVESIGFIIVRIVTDSHRITAKVFQLLCKVTSSTAYHIPQIKVANFISVI</sequence>
<organism evidence="1 2">
    <name type="scientific">Dermacentor silvarum</name>
    <name type="common">Tick</name>
    <dbReference type="NCBI Taxonomy" id="543639"/>
    <lineage>
        <taxon>Eukaryota</taxon>
        <taxon>Metazoa</taxon>
        <taxon>Ecdysozoa</taxon>
        <taxon>Arthropoda</taxon>
        <taxon>Chelicerata</taxon>
        <taxon>Arachnida</taxon>
        <taxon>Acari</taxon>
        <taxon>Parasitiformes</taxon>
        <taxon>Ixodida</taxon>
        <taxon>Ixodoidea</taxon>
        <taxon>Ixodidae</taxon>
        <taxon>Rhipicephalinae</taxon>
        <taxon>Dermacentor</taxon>
    </lineage>
</organism>
<evidence type="ECO:0000313" key="1">
    <source>
        <dbReference type="EMBL" id="KAH7977955.1"/>
    </source>
</evidence>
<gene>
    <name evidence="1" type="ORF">HPB49_004038</name>
</gene>